<keyword evidence="7" id="KW-0997">Cell inner membrane</keyword>
<accession>B1ZUJ6</accession>
<dbReference type="GO" id="GO:0050136">
    <property type="term" value="F:NADH dehydrogenase (quinone) (non-electrogenic) activity"/>
    <property type="evidence" value="ECO:0007669"/>
    <property type="project" value="UniProtKB-UniRule"/>
</dbReference>
<keyword evidence="7" id="KW-0520">NAD</keyword>
<evidence type="ECO:0000256" key="3">
    <source>
        <dbReference type="ARBA" id="ARBA00022448"/>
    </source>
</evidence>
<dbReference type="GO" id="GO:0005886">
    <property type="term" value="C:plasma membrane"/>
    <property type="evidence" value="ECO:0007669"/>
    <property type="project" value="UniProtKB-SubCell"/>
</dbReference>
<comment type="catalytic activity">
    <reaction evidence="7">
        <text>a quinone + NADH + 5 H(+)(in) = a quinol + NAD(+) + 4 H(+)(out)</text>
        <dbReference type="Rhea" id="RHEA:57888"/>
        <dbReference type="ChEBI" id="CHEBI:15378"/>
        <dbReference type="ChEBI" id="CHEBI:24646"/>
        <dbReference type="ChEBI" id="CHEBI:57540"/>
        <dbReference type="ChEBI" id="CHEBI:57945"/>
        <dbReference type="ChEBI" id="CHEBI:132124"/>
    </reaction>
</comment>
<keyword evidence="6 7" id="KW-0472">Membrane</keyword>
<keyword evidence="3 7" id="KW-0813">Transport</keyword>
<evidence type="ECO:0000313" key="9">
    <source>
        <dbReference type="Proteomes" id="UP000007013"/>
    </source>
</evidence>
<evidence type="ECO:0000256" key="7">
    <source>
        <dbReference type="HAMAP-Rule" id="MF_01456"/>
    </source>
</evidence>
<keyword evidence="7" id="KW-1278">Translocase</keyword>
<dbReference type="PANTHER" id="PTHR11434">
    <property type="entry name" value="NADH-UBIQUINONE OXIDOREDUCTASE SUBUNIT ND4L"/>
    <property type="match status" value="1"/>
</dbReference>
<dbReference type="KEGG" id="ote:Oter_0750"/>
<keyword evidence="7" id="KW-1003">Cell membrane</keyword>
<feature type="transmembrane region" description="Helical" evidence="7">
    <location>
        <begin position="12"/>
        <end position="31"/>
    </location>
</feature>
<dbReference type="HAMAP" id="MF_01456">
    <property type="entry name" value="NDH1_NuoK"/>
    <property type="match status" value="1"/>
</dbReference>
<evidence type="ECO:0000256" key="4">
    <source>
        <dbReference type="ARBA" id="ARBA00022692"/>
    </source>
</evidence>
<protein>
    <recommendedName>
        <fullName evidence="7">NADH-quinone oxidoreductase subunit K</fullName>
        <ecNumber evidence="7">7.1.1.-</ecNumber>
    </recommendedName>
    <alternativeName>
        <fullName evidence="7">NADH dehydrogenase I subunit K</fullName>
    </alternativeName>
    <alternativeName>
        <fullName evidence="7">NDH-1 subunit K</fullName>
    </alternativeName>
</protein>
<dbReference type="GO" id="GO:0048038">
    <property type="term" value="F:quinone binding"/>
    <property type="evidence" value="ECO:0007669"/>
    <property type="project" value="UniProtKB-KW"/>
</dbReference>
<dbReference type="NCBIfam" id="NF004320">
    <property type="entry name" value="PRK05715.1-2"/>
    <property type="match status" value="1"/>
</dbReference>
<comment type="similarity">
    <text evidence="2 7">Belongs to the complex I subunit 4L family.</text>
</comment>
<organism evidence="8 9">
    <name type="scientific">Opitutus terrae (strain DSM 11246 / JCM 15787 / PB90-1)</name>
    <dbReference type="NCBI Taxonomy" id="452637"/>
    <lineage>
        <taxon>Bacteria</taxon>
        <taxon>Pseudomonadati</taxon>
        <taxon>Verrucomicrobiota</taxon>
        <taxon>Opitutia</taxon>
        <taxon>Opitutales</taxon>
        <taxon>Opitutaceae</taxon>
        <taxon>Opitutus</taxon>
    </lineage>
</organism>
<dbReference type="STRING" id="452637.Oter_0750"/>
<dbReference type="Gene3D" id="1.10.287.3510">
    <property type="match status" value="1"/>
</dbReference>
<dbReference type="EMBL" id="CP001032">
    <property type="protein sequence ID" value="ACB74039.1"/>
    <property type="molecule type" value="Genomic_DNA"/>
</dbReference>
<reference evidence="8 9" key="1">
    <citation type="journal article" date="2011" name="J. Bacteriol.">
        <title>Genome sequence of the verrucomicrobium Opitutus terrae PB90-1, an abundant inhabitant of rice paddy soil ecosystems.</title>
        <authorList>
            <person name="van Passel M.W."/>
            <person name="Kant R."/>
            <person name="Palva A."/>
            <person name="Copeland A."/>
            <person name="Lucas S."/>
            <person name="Lapidus A."/>
            <person name="Glavina del Rio T."/>
            <person name="Pitluck S."/>
            <person name="Goltsman E."/>
            <person name="Clum A."/>
            <person name="Sun H."/>
            <person name="Schmutz J."/>
            <person name="Larimer F.W."/>
            <person name="Land M.L."/>
            <person name="Hauser L."/>
            <person name="Kyrpides N."/>
            <person name="Mikhailova N."/>
            <person name="Richardson P.P."/>
            <person name="Janssen P.H."/>
            <person name="de Vos W.M."/>
            <person name="Smidt H."/>
        </authorList>
    </citation>
    <scope>NUCLEOTIDE SEQUENCE [LARGE SCALE GENOMIC DNA]</scope>
    <source>
        <strain evidence="9">DSM 11246 / JCM 15787 / PB90-1</strain>
    </source>
</reference>
<keyword evidence="7 8" id="KW-0830">Ubiquinone</keyword>
<dbReference type="InterPro" id="IPR039428">
    <property type="entry name" value="NUOK/Mnh_C1-like"/>
</dbReference>
<name>B1ZUJ6_OPITP</name>
<keyword evidence="4 7" id="KW-0812">Transmembrane</keyword>
<dbReference type="RefSeq" id="WP_012373577.1">
    <property type="nucleotide sequence ID" value="NC_010571.1"/>
</dbReference>
<comment type="subcellular location">
    <subcellularLocation>
        <location evidence="7">Cell inner membrane</location>
        <topology evidence="7">Multi-pass membrane protein</topology>
    </subcellularLocation>
    <subcellularLocation>
        <location evidence="1">Membrane</location>
        <topology evidence="1">Multi-pass membrane protein</topology>
    </subcellularLocation>
</comment>
<comment type="function">
    <text evidence="7">NDH-1 shuttles electrons from NADH, via FMN and iron-sulfur (Fe-S) centers, to quinones in the respiratory chain. The immediate electron acceptor for the enzyme in this species is believed to be ubiquinone. Couples the redox reaction to proton translocation (for every two electrons transferred, four hydrogen ions are translocated across the cytoplasmic membrane), and thus conserves the redox energy in a proton gradient.</text>
</comment>
<keyword evidence="5 7" id="KW-1133">Transmembrane helix</keyword>
<dbReference type="EC" id="7.1.1.-" evidence="7"/>
<dbReference type="InterPro" id="IPR001133">
    <property type="entry name" value="NADH_UbQ_OxRdtase_chain4L/K"/>
</dbReference>
<evidence type="ECO:0000313" key="8">
    <source>
        <dbReference type="EMBL" id="ACB74039.1"/>
    </source>
</evidence>
<evidence type="ECO:0000256" key="1">
    <source>
        <dbReference type="ARBA" id="ARBA00004141"/>
    </source>
</evidence>
<dbReference type="AlphaFoldDB" id="B1ZUJ6"/>
<dbReference type="Proteomes" id="UP000007013">
    <property type="component" value="Chromosome"/>
</dbReference>
<sequence>MNLNPLTVHQQPAIYLVLAALLLAIGIFGLLRRRTLIGMLISGEIIFAAASLNIMAVNRFFSPDPAAGQIFVLFIMGLAAAEVAIALSIIIAVYRNYRSIGTGAISHLKG</sequence>
<comment type="subunit">
    <text evidence="7">NDH-1 is composed of 14 different subunits. Subunits NuoA, H, J, K, L, M, N constitute the membrane sector of the complex.</text>
</comment>
<evidence type="ECO:0000256" key="2">
    <source>
        <dbReference type="ARBA" id="ARBA00010519"/>
    </source>
</evidence>
<feature type="transmembrane region" description="Helical" evidence="7">
    <location>
        <begin position="38"/>
        <end position="58"/>
    </location>
</feature>
<dbReference type="HOGENOM" id="CLU_144724_0_0_0"/>
<proteinExistence type="inferred from homology"/>
<dbReference type="GO" id="GO:0030964">
    <property type="term" value="C:NADH dehydrogenase complex"/>
    <property type="evidence" value="ECO:0007669"/>
    <property type="project" value="TreeGrafter"/>
</dbReference>
<gene>
    <name evidence="7" type="primary">nuoK</name>
    <name evidence="8" type="ordered locus">Oter_0750</name>
</gene>
<feature type="transmembrane region" description="Helical" evidence="7">
    <location>
        <begin position="70"/>
        <end position="94"/>
    </location>
</feature>
<evidence type="ECO:0000256" key="6">
    <source>
        <dbReference type="ARBA" id="ARBA00023136"/>
    </source>
</evidence>
<keyword evidence="7" id="KW-0874">Quinone</keyword>
<dbReference type="GO" id="GO:0042773">
    <property type="term" value="P:ATP synthesis coupled electron transport"/>
    <property type="evidence" value="ECO:0007669"/>
    <property type="project" value="InterPro"/>
</dbReference>
<dbReference type="eggNOG" id="COG0713">
    <property type="taxonomic scope" value="Bacteria"/>
</dbReference>
<dbReference type="Pfam" id="PF00420">
    <property type="entry name" value="Oxidored_q2"/>
    <property type="match status" value="1"/>
</dbReference>
<evidence type="ECO:0000256" key="5">
    <source>
        <dbReference type="ARBA" id="ARBA00022989"/>
    </source>
</evidence>
<dbReference type="OrthoDB" id="9810120at2"/>
<dbReference type="PANTHER" id="PTHR11434:SF16">
    <property type="entry name" value="NADH-UBIQUINONE OXIDOREDUCTASE CHAIN 4L"/>
    <property type="match status" value="1"/>
</dbReference>
<keyword evidence="9" id="KW-1185">Reference proteome</keyword>